<keyword evidence="3" id="KW-1185">Reference proteome</keyword>
<dbReference type="SUPFAM" id="SSF51182">
    <property type="entry name" value="RmlC-like cupins"/>
    <property type="match status" value="1"/>
</dbReference>
<feature type="domain" description="Cupin type-2" evidence="1">
    <location>
        <begin position="32"/>
        <end position="89"/>
    </location>
</feature>
<dbReference type="InterPro" id="IPR011051">
    <property type="entry name" value="RmlC_Cupin_sf"/>
</dbReference>
<comment type="caution">
    <text evidence="2">The sequence shown here is derived from an EMBL/GenBank/DDBJ whole genome shotgun (WGS) entry which is preliminary data.</text>
</comment>
<evidence type="ECO:0000313" key="3">
    <source>
        <dbReference type="Proteomes" id="UP000886476"/>
    </source>
</evidence>
<evidence type="ECO:0000259" key="1">
    <source>
        <dbReference type="Pfam" id="PF07883"/>
    </source>
</evidence>
<protein>
    <submittedName>
        <fullName evidence="2">Cupin domain-containing protein</fullName>
    </submittedName>
</protein>
<name>A0ABX2CJI9_9BRAD</name>
<accession>A0ABX2CJI9</accession>
<dbReference type="Pfam" id="PF07883">
    <property type="entry name" value="Cupin_2"/>
    <property type="match status" value="1"/>
</dbReference>
<dbReference type="Gene3D" id="2.60.120.10">
    <property type="entry name" value="Jelly Rolls"/>
    <property type="match status" value="1"/>
</dbReference>
<sequence>MTQIIAGTKTDFAIDPDILALLPTQGCIELQHDAAGKVHAFHTHPVDEILVVIKGRLTFRWEGGERVCTAGDKILLPAGTLHESEALDDAIYAIAMSPITTTTCGRDG</sequence>
<reference evidence="2" key="1">
    <citation type="submission" date="2020-05" db="EMBL/GenBank/DDBJ databases">
        <title>Nod-independent and nitrogen-fixing Bradyrhizobium aeschynomene sp. nov. isolated from nodules of Aeschynomene indica.</title>
        <authorList>
            <person name="Zhang Z."/>
        </authorList>
    </citation>
    <scope>NUCLEOTIDE SEQUENCE</scope>
    <source>
        <strain evidence="2">83012</strain>
    </source>
</reference>
<dbReference type="InterPro" id="IPR013096">
    <property type="entry name" value="Cupin_2"/>
</dbReference>
<dbReference type="InterPro" id="IPR014710">
    <property type="entry name" value="RmlC-like_jellyroll"/>
</dbReference>
<dbReference type="EMBL" id="JABFDN010000007">
    <property type="protein sequence ID" value="NPU67494.1"/>
    <property type="molecule type" value="Genomic_DNA"/>
</dbReference>
<evidence type="ECO:0000313" key="2">
    <source>
        <dbReference type="EMBL" id="NPU67494.1"/>
    </source>
</evidence>
<dbReference type="Proteomes" id="UP000886476">
    <property type="component" value="Unassembled WGS sequence"/>
</dbReference>
<organism evidence="2 3">
    <name type="scientific">Bradyrhizobium aeschynomenes</name>
    <dbReference type="NCBI Taxonomy" id="2734909"/>
    <lineage>
        <taxon>Bacteria</taxon>
        <taxon>Pseudomonadati</taxon>
        <taxon>Pseudomonadota</taxon>
        <taxon>Alphaproteobacteria</taxon>
        <taxon>Hyphomicrobiales</taxon>
        <taxon>Nitrobacteraceae</taxon>
        <taxon>Bradyrhizobium</taxon>
    </lineage>
</organism>
<dbReference type="RefSeq" id="WP_172112581.1">
    <property type="nucleotide sequence ID" value="NZ_JABFDN010000007.1"/>
</dbReference>
<gene>
    <name evidence="2" type="ORF">HL667_21000</name>
</gene>
<proteinExistence type="predicted"/>